<organism evidence="2 4">
    <name type="scientific">Rhodotorula toruloides</name>
    <name type="common">Yeast</name>
    <name type="synonym">Rhodosporidium toruloides</name>
    <dbReference type="NCBI Taxonomy" id="5286"/>
    <lineage>
        <taxon>Eukaryota</taxon>
        <taxon>Fungi</taxon>
        <taxon>Dikarya</taxon>
        <taxon>Basidiomycota</taxon>
        <taxon>Pucciniomycotina</taxon>
        <taxon>Microbotryomycetes</taxon>
        <taxon>Sporidiobolales</taxon>
        <taxon>Sporidiobolaceae</taxon>
        <taxon>Rhodotorula</taxon>
    </lineage>
</organism>
<evidence type="ECO:0000256" key="1">
    <source>
        <dbReference type="SAM" id="MobiDB-lite"/>
    </source>
</evidence>
<keyword evidence="2" id="KW-0261">Viral envelope protein</keyword>
<proteinExistence type="predicted"/>
<dbReference type="EMBL" id="CWKI01000011">
    <property type="protein sequence ID" value="CTR09673.1"/>
    <property type="molecule type" value="Genomic_DNA"/>
</dbReference>
<dbReference type="OrthoDB" id="3261737at2759"/>
<dbReference type="STRING" id="5286.A0A0K3CL39"/>
<reference evidence="2 4" key="1">
    <citation type="submission" date="2015-07" db="EMBL/GenBank/DDBJ databases">
        <authorList>
            <person name="Cajimat M.N.B."/>
            <person name="Milazzo M.L."/>
            <person name="Fulhorst C.F."/>
        </authorList>
    </citation>
    <scope>NUCLEOTIDE SEQUENCE [LARGE SCALE GENOMIC DNA]</scope>
    <source>
        <strain evidence="2">Single colony</strain>
    </source>
</reference>
<keyword evidence="2" id="KW-0946">Virion</keyword>
<feature type="region of interest" description="Disordered" evidence="1">
    <location>
        <begin position="132"/>
        <end position="165"/>
    </location>
</feature>
<evidence type="ECO:0000313" key="5">
    <source>
        <dbReference type="Proteomes" id="UP000239560"/>
    </source>
</evidence>
<dbReference type="AlphaFoldDB" id="A0A0K3CL39"/>
<sequence length="165" mass="17667">MGENFRHRYPPAAALPKSAGSSRLCNVWRLLLAPSASESAASNGERAVRALNSPSPASFDLDFPFFLPLLTPLISSNLNQVRSGFSFLLYPPTTDVPGNAAAMSAKPIREYDAKLLLAYHLARAPTAGSKAVARDGFQSPEAEHAELEAASDEPLEEWAAGETKL</sequence>
<evidence type="ECO:0000313" key="3">
    <source>
        <dbReference type="EMBL" id="PRQ71610.1"/>
    </source>
</evidence>
<keyword evidence="4" id="KW-1185">Reference proteome</keyword>
<evidence type="ECO:0000313" key="4">
    <source>
        <dbReference type="Proteomes" id="UP000199069"/>
    </source>
</evidence>
<dbReference type="EMBL" id="LCTV02000011">
    <property type="protein sequence ID" value="PRQ71610.1"/>
    <property type="molecule type" value="Genomic_DNA"/>
</dbReference>
<gene>
    <name evidence="2" type="primary">FGENESH: predicted gene_11.30</name>
    <name evidence="3" type="ORF">AAT19DRAFT_9725</name>
    <name evidence="2" type="ORF">BN2166_0055340</name>
</gene>
<reference evidence="3 5" key="2">
    <citation type="journal article" date="2018" name="Elife">
        <title>Functional genomics of lipid metabolism in the oleaginous yeast Rhodosporidium toruloides.</title>
        <authorList>
            <person name="Coradetti S.T."/>
            <person name="Pinel D."/>
            <person name="Geiselman G."/>
            <person name="Ito M."/>
            <person name="Mondo S."/>
            <person name="Reilly M.C."/>
            <person name="Cheng Y.F."/>
            <person name="Bauer S."/>
            <person name="Grigoriev I."/>
            <person name="Gladden J.M."/>
            <person name="Simmons B.A."/>
            <person name="Brem R."/>
            <person name="Arkin A.P."/>
            <person name="Skerker J.M."/>
        </authorList>
    </citation>
    <scope>NUCLEOTIDE SEQUENCE [LARGE SCALE GENOMIC DNA]</scope>
    <source>
        <strain evidence="3 5">NBRC 0880</strain>
    </source>
</reference>
<protein>
    <submittedName>
        <fullName evidence="2">BY PROTMAP: gi|342320170|gb|EGU12112.1| envelope glycoprotein [Rhodotorula glutinis ATCC 204091]</fullName>
    </submittedName>
    <submittedName>
        <fullName evidence="3">Envelope glyco protein</fullName>
    </submittedName>
</protein>
<name>A0A0K3CL39_RHOTO</name>
<evidence type="ECO:0000313" key="2">
    <source>
        <dbReference type="EMBL" id="CTR09673.1"/>
    </source>
</evidence>
<dbReference type="Proteomes" id="UP000239560">
    <property type="component" value="Unassembled WGS sequence"/>
</dbReference>
<accession>A0A0K3CL39</accession>
<dbReference type="Proteomes" id="UP000199069">
    <property type="component" value="Unassembled WGS sequence"/>
</dbReference>